<keyword evidence="4" id="KW-0678">Repressor</keyword>
<evidence type="ECO:0000256" key="4">
    <source>
        <dbReference type="ARBA" id="ARBA00022491"/>
    </source>
</evidence>
<evidence type="ECO:0000256" key="10">
    <source>
        <dbReference type="ARBA" id="ARBA00022843"/>
    </source>
</evidence>
<evidence type="ECO:0000256" key="13">
    <source>
        <dbReference type="ARBA" id="ARBA00023117"/>
    </source>
</evidence>
<dbReference type="GO" id="GO:0003677">
    <property type="term" value="F:DNA binding"/>
    <property type="evidence" value="ECO:0007669"/>
    <property type="project" value="InterPro"/>
</dbReference>
<keyword evidence="10" id="KW-0832">Ubl conjugation</keyword>
<dbReference type="PROSITE" id="PS52014">
    <property type="entry name" value="SAMD1_WH"/>
    <property type="match status" value="1"/>
</dbReference>
<dbReference type="Gene3D" id="2.30.30.140">
    <property type="match status" value="1"/>
</dbReference>
<evidence type="ECO:0000256" key="18">
    <source>
        <dbReference type="SAM" id="MobiDB-lite"/>
    </source>
</evidence>
<feature type="compositionally biased region" description="Basic residues" evidence="18">
    <location>
        <begin position="591"/>
        <end position="600"/>
    </location>
</feature>
<evidence type="ECO:0000256" key="17">
    <source>
        <dbReference type="SAM" id="Coils"/>
    </source>
</evidence>
<feature type="compositionally biased region" description="Polar residues" evidence="18">
    <location>
        <begin position="811"/>
        <end position="821"/>
    </location>
</feature>
<dbReference type="GO" id="GO:0009966">
    <property type="term" value="P:regulation of signal transduction"/>
    <property type="evidence" value="ECO:0007669"/>
    <property type="project" value="TreeGrafter"/>
</dbReference>
<dbReference type="FunFam" id="6.10.140.2220:FF:000002">
    <property type="entry name" value="Protein kinase C-binding protein 1 isoform C"/>
    <property type="match status" value="1"/>
</dbReference>
<dbReference type="WBParaSite" id="ECPE_0000782001-mRNA-1">
    <property type="protein sequence ID" value="ECPE_0000782001-mRNA-1"/>
    <property type="gene ID" value="ECPE_0000782001"/>
</dbReference>
<keyword evidence="7" id="KW-0479">Metal-binding</keyword>
<evidence type="ECO:0000256" key="5">
    <source>
        <dbReference type="ARBA" id="ARBA00022499"/>
    </source>
</evidence>
<evidence type="ECO:0000313" key="21">
    <source>
        <dbReference type="EMBL" id="VDP82066.1"/>
    </source>
</evidence>
<dbReference type="SMART" id="SM00249">
    <property type="entry name" value="PHD"/>
    <property type="match status" value="1"/>
</dbReference>
<keyword evidence="5" id="KW-1017">Isopeptide bond</keyword>
<dbReference type="CDD" id="cd15537">
    <property type="entry name" value="PHD_BS69"/>
    <property type="match status" value="1"/>
</dbReference>
<name>A0A183ALG6_9TREM</name>
<evidence type="ECO:0000256" key="14">
    <source>
        <dbReference type="ARBA" id="ARBA00023163"/>
    </source>
</evidence>
<dbReference type="GO" id="GO:0008270">
    <property type="term" value="F:zinc ion binding"/>
    <property type="evidence" value="ECO:0007669"/>
    <property type="project" value="UniProtKB-KW"/>
</dbReference>
<dbReference type="AlphaFoldDB" id="A0A183ALG6"/>
<dbReference type="SUPFAM" id="SSF47370">
    <property type="entry name" value="Bromodomain"/>
    <property type="match status" value="1"/>
</dbReference>
<dbReference type="Pfam" id="PF24324">
    <property type="entry name" value="MYND_ZMYND11_ZMYD8"/>
    <property type="match status" value="1"/>
</dbReference>
<evidence type="ECO:0000256" key="16">
    <source>
        <dbReference type="PROSITE-ProRule" id="PRU00134"/>
    </source>
</evidence>
<organism evidence="23">
    <name type="scientific">Echinostoma caproni</name>
    <dbReference type="NCBI Taxonomy" id="27848"/>
    <lineage>
        <taxon>Eukaryota</taxon>
        <taxon>Metazoa</taxon>
        <taxon>Spiralia</taxon>
        <taxon>Lophotrochozoa</taxon>
        <taxon>Platyhelminthes</taxon>
        <taxon>Trematoda</taxon>
        <taxon>Digenea</taxon>
        <taxon>Plagiorchiida</taxon>
        <taxon>Echinostomata</taxon>
        <taxon>Echinostomatoidea</taxon>
        <taxon>Echinostomatidae</taxon>
        <taxon>Echinostoma</taxon>
    </lineage>
</organism>
<dbReference type="InterPro" id="IPR013083">
    <property type="entry name" value="Znf_RING/FYVE/PHD"/>
</dbReference>
<dbReference type="OrthoDB" id="6272564at2759"/>
<keyword evidence="15" id="KW-0539">Nucleus</keyword>
<dbReference type="SUPFAM" id="SSF57903">
    <property type="entry name" value="FYVE/PHD zinc finger"/>
    <property type="match status" value="1"/>
</dbReference>
<dbReference type="InterPro" id="IPR048589">
    <property type="entry name" value="SAMD1-like_WH"/>
</dbReference>
<feature type="region of interest" description="Disordered" evidence="18">
    <location>
        <begin position="431"/>
        <end position="530"/>
    </location>
</feature>
<feature type="region of interest" description="Disordered" evidence="18">
    <location>
        <begin position="681"/>
        <end position="934"/>
    </location>
</feature>
<evidence type="ECO:0000256" key="8">
    <source>
        <dbReference type="ARBA" id="ARBA00022771"/>
    </source>
</evidence>
<dbReference type="GO" id="GO:0005694">
    <property type="term" value="C:chromosome"/>
    <property type="evidence" value="ECO:0007669"/>
    <property type="project" value="UniProtKB-SubCell"/>
</dbReference>
<evidence type="ECO:0000256" key="12">
    <source>
        <dbReference type="ARBA" id="ARBA00023015"/>
    </source>
</evidence>
<evidence type="ECO:0000313" key="23">
    <source>
        <dbReference type="WBParaSite" id="ECPE_0000782001-mRNA-1"/>
    </source>
</evidence>
<dbReference type="InterPro" id="IPR011011">
    <property type="entry name" value="Znf_FYVE_PHD"/>
</dbReference>
<dbReference type="Proteomes" id="UP000272942">
    <property type="component" value="Unassembled WGS sequence"/>
</dbReference>
<evidence type="ECO:0000256" key="11">
    <source>
        <dbReference type="ARBA" id="ARBA00022853"/>
    </source>
</evidence>
<keyword evidence="9" id="KW-0862">Zinc</keyword>
<dbReference type="GO" id="GO:0005634">
    <property type="term" value="C:nucleus"/>
    <property type="evidence" value="ECO:0007669"/>
    <property type="project" value="UniProtKB-SubCell"/>
</dbReference>
<feature type="compositionally biased region" description="Low complexity" evidence="18">
    <location>
        <begin position="1059"/>
        <end position="1071"/>
    </location>
</feature>
<feature type="region of interest" description="Disordered" evidence="18">
    <location>
        <begin position="1046"/>
        <end position="1078"/>
    </location>
</feature>
<evidence type="ECO:0000256" key="1">
    <source>
        <dbReference type="ARBA" id="ARBA00004123"/>
    </source>
</evidence>
<evidence type="ECO:0000256" key="15">
    <source>
        <dbReference type="ARBA" id="ARBA00023242"/>
    </source>
</evidence>
<dbReference type="InterPro" id="IPR047269">
    <property type="entry name" value="ZMY11"/>
</dbReference>
<feature type="compositionally biased region" description="Basic residues" evidence="18">
    <location>
        <begin position="792"/>
        <end position="802"/>
    </location>
</feature>
<keyword evidence="13" id="KW-0103">Bromodomain</keyword>
<dbReference type="InterPro" id="IPR017956">
    <property type="entry name" value="AT_hook_DNA-bd_motif"/>
</dbReference>
<comment type="subcellular location">
    <subcellularLocation>
        <location evidence="2">Chromosome</location>
    </subcellularLocation>
    <subcellularLocation>
        <location evidence="1">Nucleus</location>
    </subcellularLocation>
</comment>
<evidence type="ECO:0000259" key="20">
    <source>
        <dbReference type="PROSITE" id="PS52014"/>
    </source>
</evidence>
<evidence type="ECO:0000256" key="7">
    <source>
        <dbReference type="ARBA" id="ARBA00022723"/>
    </source>
</evidence>
<keyword evidence="17" id="KW-0175">Coiled coil</keyword>
<feature type="coiled-coil region" evidence="17">
    <location>
        <begin position="1115"/>
        <end position="1169"/>
    </location>
</feature>
<dbReference type="InterPro" id="IPR001965">
    <property type="entry name" value="Znf_PHD"/>
</dbReference>
<dbReference type="Gene3D" id="3.30.40.10">
    <property type="entry name" value="Zinc/RING finger domain, C3HC4 (zinc finger)"/>
    <property type="match status" value="1"/>
</dbReference>
<keyword evidence="22" id="KW-1185">Reference proteome</keyword>
<reference evidence="21 22" key="2">
    <citation type="submission" date="2018-11" db="EMBL/GenBank/DDBJ databases">
        <authorList>
            <consortium name="Pathogen Informatics"/>
        </authorList>
    </citation>
    <scope>NUCLEOTIDE SEQUENCE [LARGE SCALE GENOMIC DNA]</scope>
    <source>
        <strain evidence="21 22">Egypt</strain>
    </source>
</reference>
<accession>A0A183ALG6</accession>
<feature type="domain" description="SAMD1-like winged helix (WH)" evidence="20">
    <location>
        <begin position="8"/>
        <end position="88"/>
    </location>
</feature>
<evidence type="ECO:0000256" key="9">
    <source>
        <dbReference type="ARBA" id="ARBA00022833"/>
    </source>
</evidence>
<dbReference type="InterPro" id="IPR036427">
    <property type="entry name" value="Bromodomain-like_sf"/>
</dbReference>
<dbReference type="InterPro" id="IPR057053">
    <property type="entry name" value="MYND_ZMYND11_ZMYD8"/>
</dbReference>
<dbReference type="InterPro" id="IPR002893">
    <property type="entry name" value="Znf_MYND"/>
</dbReference>
<keyword evidence="14" id="KW-0804">Transcription</keyword>
<feature type="domain" description="MYND-type" evidence="19">
    <location>
        <begin position="1183"/>
        <end position="1218"/>
    </location>
</feature>
<dbReference type="Gene3D" id="1.20.920.10">
    <property type="entry name" value="Bromodomain-like"/>
    <property type="match status" value="1"/>
</dbReference>
<dbReference type="GO" id="GO:0003714">
    <property type="term" value="F:transcription corepressor activity"/>
    <property type="evidence" value="ECO:0007669"/>
    <property type="project" value="InterPro"/>
</dbReference>
<keyword evidence="12" id="KW-0805">Transcription regulation</keyword>
<sequence>MDYSKLRNYRHADPLKVRQVWDTLGAVKGQRVVVPSDKLVKSLRKKLDLKDDQIRLLLDEIEGDGLVEKIDPSFGKSGPVSYRLPDFTKPCPRGKHDWYCFQCHKPGEVLKCTDCFRVYHLDCAQEASKLSSPSGKSLRSPMLYDGYADDFSCPVCESRPKCEFSRKQIRKLLEFATHHLRKQSLWKTFLQIGYRNEINKNEFLAYKYTDLDLLQRKIKDGRYAALEEFSMDVQLLVHDVCILHGLYSEQADEVRVLLRSVNTELKEIQLCTDCYINAKTRLSDWISKPCKPPHELIWACNRTPTGAGLFSDAVISQYYWPAKVLLERDDAYEIRFFGGTHERALVKKSNTRPFHIPADEIGVLRRGSGSTGALPGGGFERAWNEVSKLQANIDSGYYTHSSGESDLPPSDDEYSDEIYLGPRRGKLSLYQRTNRAHSPHSSSTSTNRKEIKRRRRNSSSSRQTTTSASPTGGEPSPLLGTSPTRGSQDRTSHKSFKSHTRTTESSYSTLTYGDKKRPTTRITMPAVQPGTPGAAAISALAETKAAMAAAVGNRSSSALTSDLFSLTSKHDPDNFRGRINANKKATPTKALRGRRGRGRPPRTSSGVRRGVRARSSSSSASAPNSIHSPVSSSDSLSDIEDELGDNHASTNSDDSGKVWNPRCALAKTSHDDDRRVLVSSLDTSASSDGEETSELWSELSGQKSKRDGSPVRGRGRPSKAVNHTSPGILEPGNKKRNTPMKPVRTDSFSTKGKKPRKSSAQLNALDRRDEDDELTDRCCSPAGMDSPEHSNRVQRGHRRHSPHAGARSPLGTETRSFNQHSPTRRAPGLAAVVKPSPSKRSETLSALQRSSQSSNCDSYSSPSSSDIDGDNGLTSKRKSGGRGLDEDQKFRSPNRANSGGRDTKNSGGAGSTMLRRPPFAPPLGNANNAGSGQLAPDRAALSAAANLLYSHAAQNFSNSPDHTGVGNASTAAVLAAAVSLAGSNHPLAGALSSAASGLLSANSASNTSGHNNLPGHTAAVSALPRSHLPPNKRAAAAATAAALSGTGTGSIMEPGHVLSQQSSPRGGSSSGLDAHPQLSPRKLAHKGVQVTPVCMETNPPCTECKQRESDRLAEVAEHKRALRELEERLTAQFKEEKTVAIEQAHANMHEAIEREQKLAHEALEAAEARFAEVLVQTKRRQWCRNCLSEAIYHCCWNTSYCSIQCQQEHWQKEHKRQCRRKR</sequence>
<evidence type="ECO:0000259" key="19">
    <source>
        <dbReference type="PROSITE" id="PS50865"/>
    </source>
</evidence>
<dbReference type="PROSITE" id="PS01360">
    <property type="entry name" value="ZF_MYND_1"/>
    <property type="match status" value="1"/>
</dbReference>
<evidence type="ECO:0000256" key="2">
    <source>
        <dbReference type="ARBA" id="ARBA00004286"/>
    </source>
</evidence>
<gene>
    <name evidence="21" type="ORF">ECPE_LOCUS7801</name>
</gene>
<feature type="compositionally biased region" description="Low complexity" evidence="18">
    <location>
        <begin position="850"/>
        <end position="866"/>
    </location>
</feature>
<feature type="region of interest" description="Disordered" evidence="18">
    <location>
        <begin position="397"/>
        <end position="418"/>
    </location>
</feature>
<protein>
    <submittedName>
        <fullName evidence="23">MYND-type domain-containing protein</fullName>
    </submittedName>
</protein>
<feature type="region of interest" description="Disordered" evidence="18">
    <location>
        <begin position="1022"/>
        <end position="1041"/>
    </location>
</feature>
<keyword evidence="11" id="KW-0156">Chromatin regulator</keyword>
<feature type="compositionally biased region" description="Low complexity" evidence="18">
    <location>
        <begin position="601"/>
        <end position="636"/>
    </location>
</feature>
<evidence type="ECO:0000256" key="6">
    <source>
        <dbReference type="ARBA" id="ARBA00022553"/>
    </source>
</evidence>
<dbReference type="Gene3D" id="6.10.140.2220">
    <property type="match status" value="1"/>
</dbReference>
<keyword evidence="3" id="KW-0158">Chromosome</keyword>
<proteinExistence type="predicted"/>
<dbReference type="SUPFAM" id="SSF144232">
    <property type="entry name" value="HIT/MYND zinc finger-like"/>
    <property type="match status" value="1"/>
</dbReference>
<reference evidence="23" key="1">
    <citation type="submission" date="2016-06" db="UniProtKB">
        <authorList>
            <consortium name="WormBaseParasite"/>
        </authorList>
    </citation>
    <scope>IDENTIFICATION</scope>
</reference>
<evidence type="ECO:0000256" key="3">
    <source>
        <dbReference type="ARBA" id="ARBA00022454"/>
    </source>
</evidence>
<dbReference type="GO" id="GO:0140006">
    <property type="term" value="F:histone H3 reader activity"/>
    <property type="evidence" value="ECO:0007669"/>
    <property type="project" value="UniProtKB-ARBA"/>
</dbReference>
<dbReference type="PRINTS" id="PR00929">
    <property type="entry name" value="ATHOOK"/>
</dbReference>
<dbReference type="PANTHER" id="PTHR46379:SF1">
    <property type="entry name" value="ZINC FINGER MYND DOMAIN-CONTAINING PROTEIN 11"/>
    <property type="match status" value="1"/>
</dbReference>
<dbReference type="EMBL" id="UZAN01045096">
    <property type="protein sequence ID" value="VDP82066.1"/>
    <property type="molecule type" value="Genomic_DNA"/>
</dbReference>
<dbReference type="GO" id="GO:0034243">
    <property type="term" value="P:regulation of transcription elongation by RNA polymerase II"/>
    <property type="evidence" value="ECO:0007669"/>
    <property type="project" value="InterPro"/>
</dbReference>
<keyword evidence="6" id="KW-0597">Phosphoprotein</keyword>
<feature type="compositionally biased region" description="Low complexity" evidence="18">
    <location>
        <begin position="458"/>
        <end position="471"/>
    </location>
</feature>
<dbReference type="PANTHER" id="PTHR46379">
    <property type="entry name" value="ZINC FINGER MYND DOMAIN-CONTAINING"/>
    <property type="match status" value="1"/>
</dbReference>
<keyword evidence="8 16" id="KW-0863">Zinc-finger</keyword>
<evidence type="ECO:0000313" key="22">
    <source>
        <dbReference type="Proteomes" id="UP000272942"/>
    </source>
</evidence>
<dbReference type="PROSITE" id="PS50865">
    <property type="entry name" value="ZF_MYND_2"/>
    <property type="match status" value="1"/>
</dbReference>
<feature type="region of interest" description="Disordered" evidence="18">
    <location>
        <begin position="566"/>
        <end position="659"/>
    </location>
</feature>